<keyword evidence="1" id="KW-1133">Transmembrane helix</keyword>
<keyword evidence="3" id="KW-1185">Reference proteome</keyword>
<proteinExistence type="predicted"/>
<dbReference type="HOGENOM" id="CLU_3225221_0_0_1"/>
<reference evidence="2" key="2">
    <citation type="submission" date="2015-06" db="UniProtKB">
        <authorList>
            <consortium name="EnsemblMetazoa"/>
        </authorList>
    </citation>
    <scope>IDENTIFICATION</scope>
</reference>
<name>T1KQX2_TETUR</name>
<dbReference type="EnsemblMetazoa" id="tetur18g01470.1">
    <property type="protein sequence ID" value="tetur18g01470.1"/>
    <property type="gene ID" value="tetur18g01470"/>
</dbReference>
<keyword evidence="1" id="KW-0812">Transmembrane</keyword>
<dbReference type="EMBL" id="CAEY01000382">
    <property type="status" value="NOT_ANNOTATED_CDS"/>
    <property type="molecule type" value="Genomic_DNA"/>
</dbReference>
<protein>
    <submittedName>
        <fullName evidence="2">Uncharacterized protein</fullName>
    </submittedName>
</protein>
<evidence type="ECO:0000313" key="3">
    <source>
        <dbReference type="Proteomes" id="UP000015104"/>
    </source>
</evidence>
<evidence type="ECO:0000256" key="1">
    <source>
        <dbReference type="SAM" id="Phobius"/>
    </source>
</evidence>
<reference evidence="3" key="1">
    <citation type="submission" date="2011-08" db="EMBL/GenBank/DDBJ databases">
        <authorList>
            <person name="Rombauts S."/>
        </authorList>
    </citation>
    <scope>NUCLEOTIDE SEQUENCE</scope>
    <source>
        <strain evidence="3">London</strain>
    </source>
</reference>
<dbReference type="Proteomes" id="UP000015104">
    <property type="component" value="Unassembled WGS sequence"/>
</dbReference>
<keyword evidence="1" id="KW-0472">Membrane</keyword>
<accession>T1KQX2</accession>
<evidence type="ECO:0000313" key="2">
    <source>
        <dbReference type="EnsemblMetazoa" id="tetur18g01470.1"/>
    </source>
</evidence>
<sequence>MAKDGEKYKQGLRIKLKLGGSPAFFWTVVAVASSTTTGILVNQR</sequence>
<dbReference type="AlphaFoldDB" id="T1KQX2"/>
<feature type="transmembrane region" description="Helical" evidence="1">
    <location>
        <begin position="23"/>
        <end position="41"/>
    </location>
</feature>
<organism evidence="2 3">
    <name type="scientific">Tetranychus urticae</name>
    <name type="common">Two-spotted spider mite</name>
    <dbReference type="NCBI Taxonomy" id="32264"/>
    <lineage>
        <taxon>Eukaryota</taxon>
        <taxon>Metazoa</taxon>
        <taxon>Ecdysozoa</taxon>
        <taxon>Arthropoda</taxon>
        <taxon>Chelicerata</taxon>
        <taxon>Arachnida</taxon>
        <taxon>Acari</taxon>
        <taxon>Acariformes</taxon>
        <taxon>Trombidiformes</taxon>
        <taxon>Prostigmata</taxon>
        <taxon>Eleutherengona</taxon>
        <taxon>Raphignathae</taxon>
        <taxon>Tetranychoidea</taxon>
        <taxon>Tetranychidae</taxon>
        <taxon>Tetranychus</taxon>
    </lineage>
</organism>